<gene>
    <name evidence="1" type="ORF">HDG41_007470</name>
</gene>
<reference evidence="1 2" key="1">
    <citation type="submission" date="2020-08" db="EMBL/GenBank/DDBJ databases">
        <title>Genomic Encyclopedia of Type Strains, Phase IV (KMG-V): Genome sequencing to study the core and pangenomes of soil and plant-associated prokaryotes.</title>
        <authorList>
            <person name="Whitman W."/>
        </authorList>
    </citation>
    <scope>NUCLEOTIDE SEQUENCE [LARGE SCALE GENOMIC DNA]</scope>
    <source>
        <strain evidence="1 2">JPY162</strain>
    </source>
</reference>
<accession>A0A7W8P5E9</accession>
<evidence type="ECO:0000313" key="1">
    <source>
        <dbReference type="EMBL" id="MBB5405374.1"/>
    </source>
</evidence>
<comment type="caution">
    <text evidence="1">The sequence shown here is derived from an EMBL/GenBank/DDBJ whole genome shotgun (WGS) entry which is preliminary data.</text>
</comment>
<sequence length="112" mass="12384">MDMHVPLQVAPERVQRREKHPKGWIRVQLLGCSSVCGLGAFSSARFSLNTSPSAEGIVSLMCCQRVCGGLAVCVAIHWSVAFLPHVGQNRLLQLKHTFLRCGQAPFEQQWLA</sequence>
<organism evidence="1 2">
    <name type="scientific">Paraburkholderia youngii</name>
    <dbReference type="NCBI Taxonomy" id="2782701"/>
    <lineage>
        <taxon>Bacteria</taxon>
        <taxon>Pseudomonadati</taxon>
        <taxon>Pseudomonadota</taxon>
        <taxon>Betaproteobacteria</taxon>
        <taxon>Burkholderiales</taxon>
        <taxon>Burkholderiaceae</taxon>
        <taxon>Paraburkholderia</taxon>
    </lineage>
</organism>
<evidence type="ECO:0000313" key="2">
    <source>
        <dbReference type="Proteomes" id="UP000592820"/>
    </source>
</evidence>
<proteinExistence type="predicted"/>
<protein>
    <submittedName>
        <fullName evidence="1">Uncharacterized protein</fullName>
    </submittedName>
</protein>
<dbReference type="EMBL" id="JACHDE010000032">
    <property type="protein sequence ID" value="MBB5405374.1"/>
    <property type="molecule type" value="Genomic_DNA"/>
</dbReference>
<dbReference type="Proteomes" id="UP000592820">
    <property type="component" value="Unassembled WGS sequence"/>
</dbReference>
<dbReference type="AlphaFoldDB" id="A0A7W8P5E9"/>
<name>A0A7W8P5E9_9BURK</name>